<dbReference type="InterPro" id="IPR003439">
    <property type="entry name" value="ABC_transporter-like_ATP-bd"/>
</dbReference>
<dbReference type="InterPro" id="IPR017871">
    <property type="entry name" value="ABC_transporter-like_CS"/>
</dbReference>
<evidence type="ECO:0000256" key="3">
    <source>
        <dbReference type="ARBA" id="ARBA00022741"/>
    </source>
</evidence>
<feature type="domain" description="ABC transporter" evidence="5">
    <location>
        <begin position="5"/>
        <end position="256"/>
    </location>
</feature>
<keyword evidence="2" id="KW-0813">Transport</keyword>
<dbReference type="EMBL" id="NEXD01000012">
    <property type="protein sequence ID" value="PSN86141.1"/>
    <property type="molecule type" value="Genomic_DNA"/>
</dbReference>
<evidence type="ECO:0000259" key="5">
    <source>
        <dbReference type="PROSITE" id="PS50893"/>
    </source>
</evidence>
<dbReference type="SMART" id="SM00382">
    <property type="entry name" value="AAA"/>
    <property type="match status" value="1"/>
</dbReference>
<dbReference type="PANTHER" id="PTHR43776">
    <property type="entry name" value="TRANSPORT ATP-BINDING PROTEIN"/>
    <property type="match status" value="1"/>
</dbReference>
<dbReference type="Pfam" id="PF00005">
    <property type="entry name" value="ABC_tran"/>
    <property type="match status" value="1"/>
</dbReference>
<evidence type="ECO:0000313" key="7">
    <source>
        <dbReference type="Proteomes" id="UP000240569"/>
    </source>
</evidence>
<comment type="caution">
    <text evidence="6">The sequence shown here is derived from an EMBL/GenBank/DDBJ whole genome shotgun (WGS) entry which is preliminary data.</text>
</comment>
<dbReference type="InterPro" id="IPR003593">
    <property type="entry name" value="AAA+_ATPase"/>
</dbReference>
<evidence type="ECO:0000256" key="2">
    <source>
        <dbReference type="ARBA" id="ARBA00022448"/>
    </source>
</evidence>
<evidence type="ECO:0000256" key="1">
    <source>
        <dbReference type="ARBA" id="ARBA00005417"/>
    </source>
</evidence>
<dbReference type="Gene3D" id="3.40.50.300">
    <property type="entry name" value="P-loop containing nucleotide triphosphate hydrolases"/>
    <property type="match status" value="1"/>
</dbReference>
<comment type="similarity">
    <text evidence="1">Belongs to the ABC transporter superfamily.</text>
</comment>
<dbReference type="InterPro" id="IPR013563">
    <property type="entry name" value="Oligopep_ABC_C"/>
</dbReference>
<accession>A0A2R6AIE5</accession>
<dbReference type="GO" id="GO:0005524">
    <property type="term" value="F:ATP binding"/>
    <property type="evidence" value="ECO:0007669"/>
    <property type="project" value="UniProtKB-KW"/>
</dbReference>
<dbReference type="PANTHER" id="PTHR43776:SF7">
    <property type="entry name" value="D,D-DIPEPTIDE TRANSPORT ATP-BINDING PROTEIN DDPF-RELATED"/>
    <property type="match status" value="1"/>
</dbReference>
<dbReference type="InterPro" id="IPR027417">
    <property type="entry name" value="P-loop_NTPase"/>
</dbReference>
<organism evidence="6 7">
    <name type="scientific">Candidatus Marsarchaeota G1 archaeon BE_D</name>
    <dbReference type="NCBI Taxonomy" id="1978156"/>
    <lineage>
        <taxon>Archaea</taxon>
        <taxon>Candidatus Marsarchaeota</taxon>
        <taxon>Candidatus Marsarchaeota group 1</taxon>
    </lineage>
</organism>
<dbReference type="FunFam" id="3.40.50.300:FF:000016">
    <property type="entry name" value="Oligopeptide ABC transporter ATP-binding component"/>
    <property type="match status" value="1"/>
</dbReference>
<dbReference type="CDD" id="cd03257">
    <property type="entry name" value="ABC_NikE_OppD_transporters"/>
    <property type="match status" value="1"/>
</dbReference>
<dbReference type="Pfam" id="PF08352">
    <property type="entry name" value="oligo_HPY"/>
    <property type="match status" value="1"/>
</dbReference>
<dbReference type="Proteomes" id="UP000240569">
    <property type="component" value="Unassembled WGS sequence"/>
</dbReference>
<protein>
    <submittedName>
        <fullName evidence="6">Peptide ABC transporter substrate-binding protein</fullName>
    </submittedName>
</protein>
<gene>
    <name evidence="6" type="ORF">B9Q02_03595</name>
</gene>
<sequence>MEPLLKVKDLTKYYPVRTGFRLKRRKLWVRAVDHVSLEIAHNETLGLVGESGSGKTTLGRTILLLEKPTSGQIVFQHLELTKLPSHKLRELRKKMQIVFQNPSSSLDPRQRVKDILCEPLKTLGGFETQELKVRVSDAIRSVGLSEEFLNRFPHELSGGQKQRVAIARALILEPSFVVLDEPTSALDSSVQIQILNLLRELQEKRKLSYLFITHNISVVRYMANRIAVMYAGKVVEVGKAKSVLQKPLHPYTSALIASVPEPDPEKKISAKPLKGEVPSMVNPPTGCRFHPRCPFAQRVCAEKEPELRIVQDGRLVACHFA</sequence>
<dbReference type="SUPFAM" id="SSF52540">
    <property type="entry name" value="P-loop containing nucleoside triphosphate hydrolases"/>
    <property type="match status" value="1"/>
</dbReference>
<evidence type="ECO:0000256" key="4">
    <source>
        <dbReference type="ARBA" id="ARBA00022840"/>
    </source>
</evidence>
<dbReference type="GO" id="GO:0016887">
    <property type="term" value="F:ATP hydrolysis activity"/>
    <property type="evidence" value="ECO:0007669"/>
    <property type="project" value="InterPro"/>
</dbReference>
<dbReference type="PROSITE" id="PS50893">
    <property type="entry name" value="ABC_TRANSPORTER_2"/>
    <property type="match status" value="1"/>
</dbReference>
<name>A0A2R6AIE5_9ARCH</name>
<keyword evidence="3" id="KW-0547">Nucleotide-binding</keyword>
<dbReference type="PROSITE" id="PS00211">
    <property type="entry name" value="ABC_TRANSPORTER_1"/>
    <property type="match status" value="1"/>
</dbReference>
<evidence type="ECO:0000313" key="6">
    <source>
        <dbReference type="EMBL" id="PSN86141.1"/>
    </source>
</evidence>
<proteinExistence type="inferred from homology"/>
<dbReference type="NCBIfam" id="TIGR01727">
    <property type="entry name" value="oligo_HPY"/>
    <property type="match status" value="1"/>
</dbReference>
<dbReference type="InterPro" id="IPR050319">
    <property type="entry name" value="ABC_transp_ATP-bind"/>
</dbReference>
<dbReference type="GO" id="GO:0055085">
    <property type="term" value="P:transmembrane transport"/>
    <property type="evidence" value="ECO:0007669"/>
    <property type="project" value="UniProtKB-ARBA"/>
</dbReference>
<reference evidence="6 7" key="1">
    <citation type="submission" date="2017-04" db="EMBL/GenBank/DDBJ databases">
        <title>Novel microbial lineages endemic to geothermal iron-oxide mats fill important gaps in the evolutionary history of Archaea.</title>
        <authorList>
            <person name="Jay Z.J."/>
            <person name="Beam J.P."/>
            <person name="Dlakic M."/>
            <person name="Rusch D.B."/>
            <person name="Kozubal M.A."/>
            <person name="Inskeep W.P."/>
        </authorList>
    </citation>
    <scope>NUCLEOTIDE SEQUENCE [LARGE SCALE GENOMIC DNA]</scope>
    <source>
        <strain evidence="6">BE_D</strain>
    </source>
</reference>
<keyword evidence="4" id="KW-0067">ATP-binding</keyword>
<dbReference type="GO" id="GO:0015833">
    <property type="term" value="P:peptide transport"/>
    <property type="evidence" value="ECO:0007669"/>
    <property type="project" value="InterPro"/>
</dbReference>
<dbReference type="AlphaFoldDB" id="A0A2R6AIE5"/>